<evidence type="ECO:0000313" key="2">
    <source>
        <dbReference type="Proteomes" id="UP000324800"/>
    </source>
</evidence>
<protein>
    <submittedName>
        <fullName evidence="1">Uncharacterized protein</fullName>
    </submittedName>
</protein>
<proteinExistence type="predicted"/>
<name>A0A5J4V5M4_9EUKA</name>
<organism evidence="1 2">
    <name type="scientific">Streblomastix strix</name>
    <dbReference type="NCBI Taxonomy" id="222440"/>
    <lineage>
        <taxon>Eukaryota</taxon>
        <taxon>Metamonada</taxon>
        <taxon>Preaxostyla</taxon>
        <taxon>Oxymonadida</taxon>
        <taxon>Streblomastigidae</taxon>
        <taxon>Streblomastix</taxon>
    </lineage>
</organism>
<gene>
    <name evidence="1" type="ORF">EZS28_026585</name>
</gene>
<evidence type="ECO:0000313" key="1">
    <source>
        <dbReference type="EMBL" id="KAA6377887.1"/>
    </source>
</evidence>
<accession>A0A5J4V5M4</accession>
<sequence>SHISIEQDKQSLEIRRYSRECLNQFQSFGDQFVQGRVLASGYAGSLLSVISTASVIGSQNDQEIHSALSDIKEFLDILHNGRQYDSYKHQHQFPPLTKLIKQFNEQFEEEEGLEEIEAQVISQRYNQNFTDFSKETKSAVLNIFLFLKRLQSPPDSDSDDDDDEDDDD</sequence>
<feature type="non-terminal residue" evidence="1">
    <location>
        <position position="1"/>
    </location>
</feature>
<dbReference type="Proteomes" id="UP000324800">
    <property type="component" value="Unassembled WGS sequence"/>
</dbReference>
<dbReference type="AlphaFoldDB" id="A0A5J4V5M4"/>
<reference evidence="1 2" key="1">
    <citation type="submission" date="2019-03" db="EMBL/GenBank/DDBJ databases">
        <title>Single cell metagenomics reveals metabolic interactions within the superorganism composed of flagellate Streblomastix strix and complex community of Bacteroidetes bacteria on its surface.</title>
        <authorList>
            <person name="Treitli S.C."/>
            <person name="Kolisko M."/>
            <person name="Husnik F."/>
            <person name="Keeling P."/>
            <person name="Hampl V."/>
        </authorList>
    </citation>
    <scope>NUCLEOTIDE SEQUENCE [LARGE SCALE GENOMIC DNA]</scope>
    <source>
        <strain evidence="1">ST1C</strain>
    </source>
</reference>
<comment type="caution">
    <text evidence="1">The sequence shown here is derived from an EMBL/GenBank/DDBJ whole genome shotgun (WGS) entry which is preliminary data.</text>
</comment>
<dbReference type="EMBL" id="SNRW01009507">
    <property type="protein sequence ID" value="KAA6377887.1"/>
    <property type="molecule type" value="Genomic_DNA"/>
</dbReference>